<organism evidence="2 3">
    <name type="scientific">Staphylococcus argenteus</name>
    <dbReference type="NCBI Taxonomy" id="985002"/>
    <lineage>
        <taxon>Bacteria</taxon>
        <taxon>Bacillati</taxon>
        <taxon>Bacillota</taxon>
        <taxon>Bacilli</taxon>
        <taxon>Bacillales</taxon>
        <taxon>Staphylococcaceae</taxon>
        <taxon>Staphylococcus</taxon>
    </lineage>
</organism>
<keyword evidence="1" id="KW-0812">Transmembrane</keyword>
<reference evidence="2 3" key="1">
    <citation type="submission" date="2015-04" db="EMBL/GenBank/DDBJ databases">
        <authorList>
            <person name="Cao L."/>
            <person name="Gao C.H."/>
        </authorList>
    </citation>
    <scope>NUCLEOTIDE SEQUENCE [LARGE SCALE GENOMIC DNA]</scope>
    <source>
        <strain evidence="2 3">SH3</strain>
    </source>
</reference>
<dbReference type="Proteomes" id="UP000236509">
    <property type="component" value="Unassembled WGS sequence"/>
</dbReference>
<comment type="caution">
    <text evidence="2">The sequence shown here is derived from an EMBL/GenBank/DDBJ whole genome shotgun (WGS) entry which is preliminary data.</text>
</comment>
<feature type="transmembrane region" description="Helical" evidence="1">
    <location>
        <begin position="27"/>
        <end position="49"/>
    </location>
</feature>
<keyword evidence="1" id="KW-0472">Membrane</keyword>
<protein>
    <submittedName>
        <fullName evidence="2">Uncharacterized protein</fullName>
    </submittedName>
</protein>
<sequence>MVIQLIKNKSKYATFYNSLSRNYKLKMFLTIIIIVLSTIDYLLSIGLLISHFNVL</sequence>
<dbReference type="EMBL" id="CVOU01000017">
    <property type="protein sequence ID" value="CRI23282.1"/>
    <property type="molecule type" value="Genomic_DNA"/>
</dbReference>
<accession>A0A7U7PXU3</accession>
<gene>
    <name evidence="2" type="ORF">BN1326_50118</name>
</gene>
<name>A0A7U7PXU3_9STAP</name>
<keyword evidence="3" id="KW-1185">Reference proteome</keyword>
<proteinExistence type="predicted"/>
<keyword evidence="1" id="KW-1133">Transmembrane helix</keyword>
<evidence type="ECO:0000313" key="3">
    <source>
        <dbReference type="Proteomes" id="UP000236509"/>
    </source>
</evidence>
<evidence type="ECO:0000313" key="2">
    <source>
        <dbReference type="EMBL" id="CRI23282.1"/>
    </source>
</evidence>
<evidence type="ECO:0000256" key="1">
    <source>
        <dbReference type="SAM" id="Phobius"/>
    </source>
</evidence>
<dbReference type="AlphaFoldDB" id="A0A7U7PXU3"/>